<dbReference type="InterPro" id="IPR007197">
    <property type="entry name" value="rSAM"/>
</dbReference>
<dbReference type="InterPro" id="IPR013785">
    <property type="entry name" value="Aldolase_TIM"/>
</dbReference>
<reference evidence="6 7" key="1">
    <citation type="submission" date="2018-01" db="EMBL/GenBank/DDBJ databases">
        <title>Draft genome sequence of Jishengella sp. NA12.</title>
        <authorList>
            <person name="Sahin N."/>
            <person name="Ay H."/>
            <person name="Saygin H."/>
        </authorList>
    </citation>
    <scope>NUCLEOTIDE SEQUENCE [LARGE SCALE GENOMIC DNA]</scope>
    <source>
        <strain evidence="6 7">NA12</strain>
    </source>
</reference>
<gene>
    <name evidence="6" type="ORF">C1I95_19950</name>
</gene>
<evidence type="ECO:0000256" key="2">
    <source>
        <dbReference type="ARBA" id="ARBA00022723"/>
    </source>
</evidence>
<dbReference type="SFLD" id="SFLDG01067">
    <property type="entry name" value="SPASM/twitch_domain_containing"/>
    <property type="match status" value="1"/>
</dbReference>
<dbReference type="GO" id="GO:0046872">
    <property type="term" value="F:metal ion binding"/>
    <property type="evidence" value="ECO:0007669"/>
    <property type="project" value="UniProtKB-KW"/>
</dbReference>
<dbReference type="Proteomes" id="UP000248924">
    <property type="component" value="Unassembled WGS sequence"/>
</dbReference>
<comment type="caution">
    <text evidence="6">The sequence shown here is derived from an EMBL/GenBank/DDBJ whole genome shotgun (WGS) entry which is preliminary data.</text>
</comment>
<dbReference type="InterPro" id="IPR058240">
    <property type="entry name" value="rSAM_sf"/>
</dbReference>
<dbReference type="PANTHER" id="PTHR11228:SF7">
    <property type="entry name" value="PQQA PEPTIDE CYCLASE"/>
    <property type="match status" value="1"/>
</dbReference>
<organism evidence="6 7">
    <name type="scientific">Micromonospora craterilacus</name>
    <dbReference type="NCBI Taxonomy" id="1655439"/>
    <lineage>
        <taxon>Bacteria</taxon>
        <taxon>Bacillati</taxon>
        <taxon>Actinomycetota</taxon>
        <taxon>Actinomycetes</taxon>
        <taxon>Micromonosporales</taxon>
        <taxon>Micromonosporaceae</taxon>
        <taxon>Micromonospora</taxon>
    </lineage>
</organism>
<dbReference type="InterPro" id="IPR050377">
    <property type="entry name" value="Radical_SAM_PqqE_MftC-like"/>
</dbReference>
<accession>A0A2W2DYX5</accession>
<keyword evidence="3" id="KW-0408">Iron</keyword>
<protein>
    <recommendedName>
        <fullName evidence="5">Radical SAM core domain-containing protein</fullName>
    </recommendedName>
</protein>
<dbReference type="SFLD" id="SFLDS00029">
    <property type="entry name" value="Radical_SAM"/>
    <property type="match status" value="1"/>
</dbReference>
<dbReference type="GO" id="GO:0051536">
    <property type="term" value="F:iron-sulfur cluster binding"/>
    <property type="evidence" value="ECO:0007669"/>
    <property type="project" value="UniProtKB-KW"/>
</dbReference>
<evidence type="ECO:0000256" key="4">
    <source>
        <dbReference type="ARBA" id="ARBA00023014"/>
    </source>
</evidence>
<keyword evidence="1" id="KW-0949">S-adenosyl-L-methionine</keyword>
<keyword evidence="2" id="KW-0479">Metal-binding</keyword>
<dbReference type="PROSITE" id="PS51918">
    <property type="entry name" value="RADICAL_SAM"/>
    <property type="match status" value="1"/>
</dbReference>
<name>A0A2W2DYX5_9ACTN</name>
<dbReference type="PANTHER" id="PTHR11228">
    <property type="entry name" value="RADICAL SAM DOMAIN PROTEIN"/>
    <property type="match status" value="1"/>
</dbReference>
<dbReference type="SUPFAM" id="SSF102114">
    <property type="entry name" value="Radical SAM enzymes"/>
    <property type="match status" value="1"/>
</dbReference>
<sequence length="308" mass="33825">MVPPADSSPCRGSLARAGVLRANWDCWDRCNLDCPFCFRSRADVLNTADAHRLLAALGYAGVTHMTFTGGDPSLRRDLDVLVGNARAQGMAVEVLTNAQHQPSAVRAALLRADLVGLSLDGGDAATHDGFRQRKGNFTRVLKLMDFLDEAGQPYVVRTVVSRANISGILPLVPILTSRRALVRWSLQQFSAVESGYENRDRYELPTEEFLDLCEDARRRLGSAGEKLSVLTDDGKVGLYLLVDPGGNLLARIENPPAGRLPTIGNLLNDHLVDLASRIVLDAARHAARYEDWMQHDGSGHSQRAHRRR</sequence>
<dbReference type="EMBL" id="POTY01000130">
    <property type="protein sequence ID" value="PZG15241.1"/>
    <property type="molecule type" value="Genomic_DNA"/>
</dbReference>
<evidence type="ECO:0000256" key="3">
    <source>
        <dbReference type="ARBA" id="ARBA00023004"/>
    </source>
</evidence>
<proteinExistence type="predicted"/>
<evidence type="ECO:0000313" key="7">
    <source>
        <dbReference type="Proteomes" id="UP000248924"/>
    </source>
</evidence>
<dbReference type="GO" id="GO:0003824">
    <property type="term" value="F:catalytic activity"/>
    <property type="evidence" value="ECO:0007669"/>
    <property type="project" value="InterPro"/>
</dbReference>
<evidence type="ECO:0000259" key="5">
    <source>
        <dbReference type="PROSITE" id="PS51918"/>
    </source>
</evidence>
<feature type="domain" description="Radical SAM core" evidence="5">
    <location>
        <begin position="16"/>
        <end position="223"/>
    </location>
</feature>
<dbReference type="Pfam" id="PF04055">
    <property type="entry name" value="Radical_SAM"/>
    <property type="match status" value="1"/>
</dbReference>
<evidence type="ECO:0000256" key="1">
    <source>
        <dbReference type="ARBA" id="ARBA00022691"/>
    </source>
</evidence>
<keyword evidence="4" id="KW-0411">Iron-sulfur</keyword>
<keyword evidence="7" id="KW-1185">Reference proteome</keyword>
<evidence type="ECO:0000313" key="6">
    <source>
        <dbReference type="EMBL" id="PZG15241.1"/>
    </source>
</evidence>
<dbReference type="AlphaFoldDB" id="A0A2W2DYX5"/>
<dbReference type="Gene3D" id="3.20.20.70">
    <property type="entry name" value="Aldolase class I"/>
    <property type="match status" value="1"/>
</dbReference>
<dbReference type="CDD" id="cd01335">
    <property type="entry name" value="Radical_SAM"/>
    <property type="match status" value="1"/>
</dbReference>